<proteinExistence type="inferred from homology"/>
<dbReference type="InterPro" id="IPR040079">
    <property type="entry name" value="Glutathione_S-Trfase"/>
</dbReference>
<dbReference type="Proteomes" id="UP000538147">
    <property type="component" value="Unassembled WGS sequence"/>
</dbReference>
<dbReference type="Gene3D" id="3.40.30.10">
    <property type="entry name" value="Glutaredoxin"/>
    <property type="match status" value="1"/>
</dbReference>
<feature type="non-terminal residue" evidence="5">
    <location>
        <position position="1"/>
    </location>
</feature>
<dbReference type="PROSITE" id="PS50404">
    <property type="entry name" value="GST_NTER"/>
    <property type="match status" value="1"/>
</dbReference>
<dbReference type="PANTHER" id="PTHR44051">
    <property type="entry name" value="GLUTATHIONE S-TRANSFERASE-RELATED"/>
    <property type="match status" value="1"/>
</dbReference>
<dbReference type="GO" id="GO:0016740">
    <property type="term" value="F:transferase activity"/>
    <property type="evidence" value="ECO:0007669"/>
    <property type="project" value="UniProtKB-KW"/>
</dbReference>
<dbReference type="SFLD" id="SFLDG01151">
    <property type="entry name" value="Main.2:_Nu-like"/>
    <property type="match status" value="1"/>
</dbReference>
<dbReference type="SFLD" id="SFLDG00358">
    <property type="entry name" value="Main_(cytGST)"/>
    <property type="match status" value="1"/>
</dbReference>
<feature type="domain" description="GST C-terminal" evidence="4">
    <location>
        <begin position="112"/>
        <end position="236"/>
    </location>
</feature>
<dbReference type="EC" id="1.8.4.-" evidence="5"/>
<dbReference type="InterPro" id="IPR010987">
    <property type="entry name" value="Glutathione-S-Trfase_C-like"/>
</dbReference>
<dbReference type="PROSITE" id="PS50405">
    <property type="entry name" value="GST_CTER"/>
    <property type="match status" value="1"/>
</dbReference>
<name>A0A841LAC6_9SPHN</name>
<organism evidence="5 6">
    <name type="scientific">Polymorphobacter multimanifer</name>
    <dbReference type="NCBI Taxonomy" id="1070431"/>
    <lineage>
        <taxon>Bacteria</taxon>
        <taxon>Pseudomonadati</taxon>
        <taxon>Pseudomonadota</taxon>
        <taxon>Alphaproteobacteria</taxon>
        <taxon>Sphingomonadales</taxon>
        <taxon>Sphingosinicellaceae</taxon>
        <taxon>Polymorphobacter</taxon>
    </lineage>
</organism>
<keyword evidence="2" id="KW-0808">Transferase</keyword>
<dbReference type="SFLD" id="SFLDS00019">
    <property type="entry name" value="Glutathione_Transferase_(cytos"/>
    <property type="match status" value="1"/>
</dbReference>
<sequence length="263" mass="29169">PLRCPRGVEHPQSAQPRQARCCLTPGNLPRLHNMAPNPMKVALFLEEAGLEYEAIPIDTKLGDQHTPTFRAINPNGKVPALTDGDAVIFDSNAILLYLAERTGKFLPRPDAGSAARAELLSWLMFVATGVGPYSGQCVHFRLFAPERLAYPIKRYDFEARRHWQIVDDRLAGTGHMVGGTYSIVDMAVWGWAPRIPFMLGDEAAMAEFPHIARLMAEIDARPAAARARAIETRHPFKGDFDEAAMRNLYPQIFAPDPATARAR</sequence>
<dbReference type="CDD" id="cd03048">
    <property type="entry name" value="GST_N_Ure2p_like"/>
    <property type="match status" value="1"/>
</dbReference>
<evidence type="ECO:0000313" key="6">
    <source>
        <dbReference type="Proteomes" id="UP000538147"/>
    </source>
</evidence>
<dbReference type="Gene3D" id="1.20.1050.10">
    <property type="match status" value="1"/>
</dbReference>
<dbReference type="SUPFAM" id="SSF47616">
    <property type="entry name" value="GST C-terminal domain-like"/>
    <property type="match status" value="1"/>
</dbReference>
<reference evidence="5 6" key="1">
    <citation type="submission" date="2020-08" db="EMBL/GenBank/DDBJ databases">
        <title>Genomic Encyclopedia of Type Strains, Phase IV (KMG-IV): sequencing the most valuable type-strain genomes for metagenomic binning, comparative biology and taxonomic classification.</title>
        <authorList>
            <person name="Goeker M."/>
        </authorList>
    </citation>
    <scope>NUCLEOTIDE SEQUENCE [LARGE SCALE GENOMIC DNA]</scope>
    <source>
        <strain evidence="5 6">DSM 102189</strain>
    </source>
</reference>
<keyword evidence="5" id="KW-0560">Oxidoreductase</keyword>
<accession>A0A841LAC6</accession>
<evidence type="ECO:0000313" key="5">
    <source>
        <dbReference type="EMBL" id="MBB6229484.1"/>
    </source>
</evidence>
<evidence type="ECO:0000259" key="4">
    <source>
        <dbReference type="PROSITE" id="PS50405"/>
    </source>
</evidence>
<evidence type="ECO:0000256" key="1">
    <source>
        <dbReference type="ARBA" id="ARBA00007409"/>
    </source>
</evidence>
<dbReference type="InterPro" id="IPR004045">
    <property type="entry name" value="Glutathione_S-Trfase_N"/>
</dbReference>
<comment type="similarity">
    <text evidence="1">Belongs to the GST superfamily.</text>
</comment>
<evidence type="ECO:0000259" key="3">
    <source>
        <dbReference type="PROSITE" id="PS50404"/>
    </source>
</evidence>
<dbReference type="InterPro" id="IPR036282">
    <property type="entry name" value="Glutathione-S-Trfase_C_sf"/>
</dbReference>
<dbReference type="AlphaFoldDB" id="A0A841LAC6"/>
<dbReference type="SUPFAM" id="SSF52833">
    <property type="entry name" value="Thioredoxin-like"/>
    <property type="match status" value="1"/>
</dbReference>
<protein>
    <submittedName>
        <fullName evidence="5">GST-like protein</fullName>
        <ecNumber evidence="5">1.8.4.-</ecNumber>
    </submittedName>
</protein>
<dbReference type="InterPro" id="IPR036249">
    <property type="entry name" value="Thioredoxin-like_sf"/>
</dbReference>
<feature type="domain" description="GST N-terminal" evidence="3">
    <location>
        <begin position="25"/>
        <end position="106"/>
    </location>
</feature>
<dbReference type="EMBL" id="JACIIV010000056">
    <property type="protein sequence ID" value="MBB6229484.1"/>
    <property type="molecule type" value="Genomic_DNA"/>
</dbReference>
<dbReference type="FunFam" id="3.40.30.10:FF:000039">
    <property type="entry name" value="Glutathione S-transferase domain"/>
    <property type="match status" value="1"/>
</dbReference>
<keyword evidence="6" id="KW-1185">Reference proteome</keyword>
<dbReference type="PANTHER" id="PTHR44051:SF19">
    <property type="entry name" value="DISULFIDE-BOND OXIDOREDUCTASE YFCG"/>
    <property type="match status" value="1"/>
</dbReference>
<evidence type="ECO:0000256" key="2">
    <source>
        <dbReference type="ARBA" id="ARBA00022679"/>
    </source>
</evidence>
<dbReference type="GO" id="GO:0016491">
    <property type="term" value="F:oxidoreductase activity"/>
    <property type="evidence" value="ECO:0007669"/>
    <property type="project" value="UniProtKB-KW"/>
</dbReference>
<dbReference type="Pfam" id="PF02798">
    <property type="entry name" value="GST_N"/>
    <property type="match status" value="1"/>
</dbReference>
<gene>
    <name evidence="5" type="ORF">FHS79_003687</name>
</gene>
<comment type="caution">
    <text evidence="5">The sequence shown here is derived from an EMBL/GenBank/DDBJ whole genome shotgun (WGS) entry which is preliminary data.</text>
</comment>